<dbReference type="SUPFAM" id="SSF51182">
    <property type="entry name" value="RmlC-like cupins"/>
    <property type="match status" value="1"/>
</dbReference>
<evidence type="ECO:0000256" key="1">
    <source>
        <dbReference type="ARBA" id="ARBA00001298"/>
    </source>
</evidence>
<dbReference type="PANTHER" id="PTHR21047:SF2">
    <property type="entry name" value="THYMIDINE DIPHOSPHO-4-KETO-RHAMNOSE 3,5-EPIMERASE"/>
    <property type="match status" value="1"/>
</dbReference>
<evidence type="ECO:0000256" key="6">
    <source>
        <dbReference type="PIRSR" id="PIRSR600888-3"/>
    </source>
</evidence>
<evidence type="ECO:0000256" key="7">
    <source>
        <dbReference type="RuleBase" id="RU364069"/>
    </source>
</evidence>
<organism evidence="8 9">
    <name type="scientific">Pseudomonas fluorescens</name>
    <dbReference type="NCBI Taxonomy" id="294"/>
    <lineage>
        <taxon>Bacteria</taxon>
        <taxon>Pseudomonadati</taxon>
        <taxon>Pseudomonadota</taxon>
        <taxon>Gammaproteobacteria</taxon>
        <taxon>Pseudomonadales</taxon>
        <taxon>Pseudomonadaceae</taxon>
        <taxon>Pseudomonas</taxon>
    </lineage>
</organism>
<dbReference type="GO" id="GO:0019305">
    <property type="term" value="P:dTDP-rhamnose biosynthetic process"/>
    <property type="evidence" value="ECO:0007669"/>
    <property type="project" value="UniProtKB-UniRule"/>
</dbReference>
<accession>A0A5E7ACI0</accession>
<dbReference type="GO" id="GO:0005829">
    <property type="term" value="C:cytosol"/>
    <property type="evidence" value="ECO:0007669"/>
    <property type="project" value="TreeGrafter"/>
</dbReference>
<keyword evidence="7 8" id="KW-0413">Isomerase</keyword>
<dbReference type="CDD" id="cd00438">
    <property type="entry name" value="cupin_RmlC"/>
    <property type="match status" value="1"/>
</dbReference>
<dbReference type="EC" id="5.1.3.13" evidence="3 7"/>
<dbReference type="PANTHER" id="PTHR21047">
    <property type="entry name" value="DTDP-6-DEOXY-D-GLUCOSE-3,5 EPIMERASE"/>
    <property type="match status" value="1"/>
</dbReference>
<feature type="site" description="Participates in a stacking interaction with the thymidine ring of dTDP-4-oxo-6-deoxyglucose" evidence="6">
    <location>
        <position position="137"/>
    </location>
</feature>
<dbReference type="AlphaFoldDB" id="A0A5E7ACI0"/>
<dbReference type="InterPro" id="IPR014710">
    <property type="entry name" value="RmlC-like_jellyroll"/>
</dbReference>
<feature type="active site" description="Proton acceptor" evidence="5">
    <location>
        <position position="62"/>
    </location>
</feature>
<evidence type="ECO:0000256" key="3">
    <source>
        <dbReference type="ARBA" id="ARBA00012098"/>
    </source>
</evidence>
<sequence length="181" mass="20690">MNVVKTDLPGVLIIEPKVWGDERGFFYESYNARAFEEATGLKRKFVQDNHSRSQKGVLRGLHYQLENTQGKLVRVTAGEVLDVAVDIRRSSPNFGRWVAVRVSAENHRQLWIPEGFAHGFLVLSDFAECLYKTTDYYSPSAERCIRWDDPTLAIDWQLDEAPRLSAKDQAGKLLQEADMFP</sequence>
<dbReference type="OrthoDB" id="9800680at2"/>
<dbReference type="EMBL" id="CABVHY010000003">
    <property type="protein sequence ID" value="VVN76888.1"/>
    <property type="molecule type" value="Genomic_DNA"/>
</dbReference>
<dbReference type="RefSeq" id="WP_150802368.1">
    <property type="nucleotide sequence ID" value="NZ_CABVHY010000003.1"/>
</dbReference>
<dbReference type="NCBIfam" id="TIGR01221">
    <property type="entry name" value="rmlC"/>
    <property type="match status" value="1"/>
</dbReference>
<gene>
    <name evidence="8" type="primary">rmlC</name>
    <name evidence="8" type="ORF">PS723_00782</name>
</gene>
<dbReference type="UniPathway" id="UPA00124"/>
<dbReference type="Gene3D" id="2.60.120.10">
    <property type="entry name" value="Jelly Rolls"/>
    <property type="match status" value="1"/>
</dbReference>
<dbReference type="Proteomes" id="UP000379480">
    <property type="component" value="Unassembled WGS sequence"/>
</dbReference>
<comment type="similarity">
    <text evidence="7">Belongs to the dTDP-4-dehydrorhamnose 3,5-epimerase family.</text>
</comment>
<dbReference type="InterPro" id="IPR011051">
    <property type="entry name" value="RmlC_Cupin_sf"/>
</dbReference>
<evidence type="ECO:0000313" key="8">
    <source>
        <dbReference type="EMBL" id="VVN76888.1"/>
    </source>
</evidence>
<comment type="subunit">
    <text evidence="7">Homodimer.</text>
</comment>
<protein>
    <recommendedName>
        <fullName evidence="4 7">dTDP-4-dehydrorhamnose 3,5-epimerase</fullName>
        <ecNumber evidence="3 7">5.1.3.13</ecNumber>
    </recommendedName>
    <alternativeName>
        <fullName evidence="7">Thymidine diphospho-4-keto-rhamnose 3,5-epimerase</fullName>
    </alternativeName>
</protein>
<reference evidence="8 9" key="1">
    <citation type="submission" date="2019-09" db="EMBL/GenBank/DDBJ databases">
        <authorList>
            <person name="Chandra G."/>
            <person name="Truman W A."/>
        </authorList>
    </citation>
    <scope>NUCLEOTIDE SEQUENCE [LARGE SCALE GENOMIC DNA]</scope>
    <source>
        <strain evidence="8">PS723</strain>
    </source>
</reference>
<comment type="catalytic activity">
    <reaction evidence="1 7">
        <text>dTDP-4-dehydro-6-deoxy-alpha-D-glucose = dTDP-4-dehydro-beta-L-rhamnose</text>
        <dbReference type="Rhea" id="RHEA:16969"/>
        <dbReference type="ChEBI" id="CHEBI:57649"/>
        <dbReference type="ChEBI" id="CHEBI:62830"/>
        <dbReference type="EC" id="5.1.3.13"/>
    </reaction>
</comment>
<proteinExistence type="inferred from homology"/>
<comment type="pathway">
    <text evidence="7">Carbohydrate biosynthesis; dTDP-L-rhamnose biosynthesis.</text>
</comment>
<name>A0A5E7ACI0_PSEFL</name>
<comment type="function">
    <text evidence="2 7">Catalyzes the epimerization of the C3' and C5'positions of dTDP-6-deoxy-D-xylo-4-hexulose, forming dTDP-6-deoxy-L-lyxo-4-hexulose.</text>
</comment>
<feature type="active site" description="Proton donor" evidence="5">
    <location>
        <position position="131"/>
    </location>
</feature>
<dbReference type="Pfam" id="PF00908">
    <property type="entry name" value="dTDP_sugar_isom"/>
    <property type="match status" value="1"/>
</dbReference>
<evidence type="ECO:0000313" key="9">
    <source>
        <dbReference type="Proteomes" id="UP000379480"/>
    </source>
</evidence>
<dbReference type="GO" id="GO:0008830">
    <property type="term" value="F:dTDP-4-dehydrorhamnose 3,5-epimerase activity"/>
    <property type="evidence" value="ECO:0007669"/>
    <property type="project" value="UniProtKB-UniRule"/>
</dbReference>
<evidence type="ECO:0000256" key="5">
    <source>
        <dbReference type="PIRSR" id="PIRSR600888-1"/>
    </source>
</evidence>
<dbReference type="GO" id="GO:0000271">
    <property type="term" value="P:polysaccharide biosynthetic process"/>
    <property type="evidence" value="ECO:0007669"/>
    <property type="project" value="TreeGrafter"/>
</dbReference>
<evidence type="ECO:0000256" key="2">
    <source>
        <dbReference type="ARBA" id="ARBA00001997"/>
    </source>
</evidence>
<evidence type="ECO:0000256" key="4">
    <source>
        <dbReference type="ARBA" id="ARBA00019595"/>
    </source>
</evidence>
<dbReference type="InterPro" id="IPR000888">
    <property type="entry name" value="RmlC-like"/>
</dbReference>